<feature type="non-terminal residue" evidence="2">
    <location>
        <position position="268"/>
    </location>
</feature>
<dbReference type="HOGENOM" id="CLU_1039447_0_0_1"/>
<accession>E9J3F3</accession>
<reference evidence="2" key="1">
    <citation type="journal article" date="2011" name="Proc. Natl. Acad. Sci. U.S.A.">
        <title>The genome of the fire ant Solenopsis invicta.</title>
        <authorList>
            <person name="Wurm Y."/>
            <person name="Wang J."/>
            <person name="Riba-Grognuz O."/>
            <person name="Corona M."/>
            <person name="Nygaard S."/>
            <person name="Hunt B.G."/>
            <person name="Ingram K.K."/>
            <person name="Falquet L."/>
            <person name="Nipitwattanaphon M."/>
            <person name="Gotzek D."/>
            <person name="Dijkstra M.B."/>
            <person name="Oettler J."/>
            <person name="Comtesse F."/>
            <person name="Shih C.J."/>
            <person name="Wu W.J."/>
            <person name="Yang C.C."/>
            <person name="Thomas J."/>
            <person name="Beaudoing E."/>
            <person name="Pradervand S."/>
            <person name="Flegel V."/>
            <person name="Cook E.D."/>
            <person name="Fabbretti R."/>
            <person name="Stockinger H."/>
            <person name="Long L."/>
            <person name="Farmerie W.G."/>
            <person name="Oakey J."/>
            <person name="Boomsma J.J."/>
            <person name="Pamilo P."/>
            <person name="Yi S.V."/>
            <person name="Heinze J."/>
            <person name="Goodisman M.A."/>
            <person name="Farinelli L."/>
            <person name="Harshman K."/>
            <person name="Hulo N."/>
            <person name="Cerutti L."/>
            <person name="Xenarios I."/>
            <person name="Shoemaker D."/>
            <person name="Keller L."/>
        </authorList>
    </citation>
    <scope>NUCLEOTIDE SEQUENCE [LARGE SCALE GENOMIC DNA]</scope>
</reference>
<dbReference type="AlphaFoldDB" id="E9J3F3"/>
<protein>
    <recommendedName>
        <fullName evidence="3">Peptidase A2 domain-containing protein</fullName>
    </recommendedName>
</protein>
<gene>
    <name evidence="2" type="ORF">SINV_07373</name>
</gene>
<evidence type="ECO:0000313" key="2">
    <source>
        <dbReference type="EMBL" id="EFZ12648.1"/>
    </source>
</evidence>
<proteinExistence type="predicted"/>
<feature type="compositionally biased region" description="Basic and acidic residues" evidence="1">
    <location>
        <begin position="10"/>
        <end position="38"/>
    </location>
</feature>
<evidence type="ECO:0000256" key="1">
    <source>
        <dbReference type="SAM" id="MobiDB-lite"/>
    </source>
</evidence>
<evidence type="ECO:0008006" key="3">
    <source>
        <dbReference type="Google" id="ProtNLM"/>
    </source>
</evidence>
<name>E9J3F3_SOLIN</name>
<dbReference type="EMBL" id="GL768065">
    <property type="protein sequence ID" value="EFZ12648.1"/>
    <property type="molecule type" value="Genomic_DNA"/>
</dbReference>
<organism>
    <name type="scientific">Solenopsis invicta</name>
    <name type="common">Red imported fire ant</name>
    <name type="synonym">Solenopsis wagneri</name>
    <dbReference type="NCBI Taxonomy" id="13686"/>
    <lineage>
        <taxon>Eukaryota</taxon>
        <taxon>Metazoa</taxon>
        <taxon>Ecdysozoa</taxon>
        <taxon>Arthropoda</taxon>
        <taxon>Hexapoda</taxon>
        <taxon>Insecta</taxon>
        <taxon>Pterygota</taxon>
        <taxon>Neoptera</taxon>
        <taxon>Endopterygota</taxon>
        <taxon>Hymenoptera</taxon>
        <taxon>Apocrita</taxon>
        <taxon>Aculeata</taxon>
        <taxon>Formicoidea</taxon>
        <taxon>Formicidae</taxon>
        <taxon>Myrmicinae</taxon>
        <taxon>Solenopsis</taxon>
    </lineage>
</organism>
<feature type="region of interest" description="Disordered" evidence="1">
    <location>
        <begin position="1"/>
        <end position="54"/>
    </location>
</feature>
<sequence length="268" mass="31172">MEDTEEDIFEDARRFSKSDEERRAAEEEDTKEDRKGQAVEEDTREDKRGQGQATEGFEKDFWNRAIKEEKKSIKKNKVWTLVPRIEAGNKKILSNKWIFKLRIHAFIQTLLDTESDLHLIKAKQYVKLDAPILTGSEIIYKGLGANNISTIGSFIISVEIDEDEFELVIHVVLDIYLSHDLLLGSDLLQVARRYLFRRKKQQSEVPEIFCIDTSKFLDNNNVKQIIDLNLNNIKNSKIKDELECCSKYPKSVTLIYYCKSMVELLIFA</sequence>